<keyword evidence="6" id="KW-0808">Transferase</keyword>
<dbReference type="PANTHER" id="PTHR17490:SF16">
    <property type="entry name" value="THREONYLCARBAMOYL-AMP SYNTHASE"/>
    <property type="match status" value="1"/>
</dbReference>
<dbReference type="Proteomes" id="UP000189670">
    <property type="component" value="Unassembled WGS sequence"/>
</dbReference>
<comment type="subcellular location">
    <subcellularLocation>
        <location evidence="1">Cytoplasm</location>
    </subcellularLocation>
</comment>
<comment type="caution">
    <text evidence="15">The sequence shown here is derived from an EMBL/GenBank/DDBJ whole genome shotgun (WGS) entry which is preliminary data.</text>
</comment>
<dbReference type="InterPro" id="IPR005145">
    <property type="entry name" value="Sua5_C"/>
</dbReference>
<comment type="similarity">
    <text evidence="2">Belongs to the SUA5 family.</text>
</comment>
<evidence type="ECO:0000313" key="16">
    <source>
        <dbReference type="Proteomes" id="UP000189670"/>
    </source>
</evidence>
<dbReference type="GO" id="GO:0008033">
    <property type="term" value="P:tRNA processing"/>
    <property type="evidence" value="ECO:0007669"/>
    <property type="project" value="UniProtKB-KW"/>
</dbReference>
<evidence type="ECO:0000256" key="6">
    <source>
        <dbReference type="ARBA" id="ARBA00022679"/>
    </source>
</evidence>
<dbReference type="AlphaFoldDB" id="A0A1V1P5W6"/>
<evidence type="ECO:0000313" key="15">
    <source>
        <dbReference type="EMBL" id="ETR70272.1"/>
    </source>
</evidence>
<proteinExistence type="inferred from homology"/>
<evidence type="ECO:0000256" key="1">
    <source>
        <dbReference type="ARBA" id="ARBA00004496"/>
    </source>
</evidence>
<evidence type="ECO:0000256" key="10">
    <source>
        <dbReference type="ARBA" id="ARBA00022840"/>
    </source>
</evidence>
<evidence type="ECO:0000256" key="13">
    <source>
        <dbReference type="PIRSR" id="PIRSR004930-1"/>
    </source>
</evidence>
<feature type="binding site" evidence="13">
    <location>
        <position position="121"/>
    </location>
    <ligand>
        <name>L-threonine</name>
        <dbReference type="ChEBI" id="CHEBI:57926"/>
    </ligand>
</feature>
<dbReference type="Gene3D" id="3.40.50.11030">
    <property type="entry name" value="Threonylcarbamoyl-AMP synthase, C-terminal domain"/>
    <property type="match status" value="1"/>
</dbReference>
<accession>A0A1V1P5W6</accession>
<feature type="binding site" evidence="13">
    <location>
        <position position="67"/>
    </location>
    <ligand>
        <name>L-threonine</name>
        <dbReference type="ChEBI" id="CHEBI:57926"/>
    </ligand>
</feature>
<dbReference type="InterPro" id="IPR017945">
    <property type="entry name" value="DHBP_synth_RibB-like_a/b_dom"/>
</dbReference>
<sequence length="351" mass="38219">HKIVPIDLDTPDRTIINEAAALIQDGQLVAFPTETVYGLGADTFNQSAIQAIFSVKHRPSTDPLIVHIGSIQELSIVAIKIPEIALTLAHQFWPGPLTLILEKQSNIPHAVTAGGPSVAVRYPDHRIAQLLIATSGCPIAAPSANRFSRPSPTLANHVFADLNGKIPMILDGGPTNIGLESTVLDLTHSCPCILRPGGISMEQIQSVIPDVQIRKQFFDVSHESQHSPGQLFKHYSPKAPLCLFTGHSIDDVTMAMYVHMEKLLNMNQSVGAMLVEEDLELFKPLAKDGGLIQNLGSVNKLDIVAKNLFACMRRLDSANVDCILIHMLPKNEIGLAIQDRLFRAAEKVIQV</sequence>
<feature type="binding site" evidence="13">
    <location>
        <position position="235"/>
    </location>
    <ligand>
        <name>ATP</name>
        <dbReference type="ChEBI" id="CHEBI:30616"/>
    </ligand>
</feature>
<dbReference type="FunFam" id="3.90.870.10:FF:000009">
    <property type="entry name" value="Threonylcarbamoyl-AMP synthase, putative"/>
    <property type="match status" value="1"/>
</dbReference>
<dbReference type="Pfam" id="PF03481">
    <property type="entry name" value="Sua5_C"/>
    <property type="match status" value="1"/>
</dbReference>
<evidence type="ECO:0000256" key="9">
    <source>
        <dbReference type="ARBA" id="ARBA00022741"/>
    </source>
</evidence>
<dbReference type="GO" id="GO:0061710">
    <property type="term" value="F:L-threonylcarbamoyladenylate synthase"/>
    <property type="evidence" value="ECO:0007669"/>
    <property type="project" value="UniProtKB-EC"/>
</dbReference>
<feature type="binding site" evidence="13">
    <location>
        <position position="151"/>
    </location>
    <ligand>
        <name>ATP</name>
        <dbReference type="ChEBI" id="CHEBI:30616"/>
    </ligand>
</feature>
<feature type="binding site" evidence="13">
    <location>
        <position position="195"/>
    </location>
    <ligand>
        <name>ATP</name>
        <dbReference type="ChEBI" id="CHEBI:30616"/>
    </ligand>
</feature>
<evidence type="ECO:0000256" key="12">
    <source>
        <dbReference type="ARBA" id="ARBA00048366"/>
    </source>
</evidence>
<feature type="binding site" evidence="13">
    <location>
        <position position="58"/>
    </location>
    <ligand>
        <name>ATP</name>
        <dbReference type="ChEBI" id="CHEBI:30616"/>
    </ligand>
</feature>
<dbReference type="InterPro" id="IPR010923">
    <property type="entry name" value="T(6)A37_SUA5"/>
</dbReference>
<evidence type="ECO:0000256" key="5">
    <source>
        <dbReference type="ARBA" id="ARBA00022490"/>
    </source>
</evidence>
<evidence type="ECO:0000256" key="4">
    <source>
        <dbReference type="ARBA" id="ARBA00015492"/>
    </source>
</evidence>
<gene>
    <name evidence="15" type="ORF">OMM_08933</name>
</gene>
<dbReference type="PIRSF" id="PIRSF004930">
    <property type="entry name" value="Tln_factor_SUA5"/>
    <property type="match status" value="1"/>
</dbReference>
<keyword evidence="8" id="KW-0548">Nucleotidyltransferase</keyword>
<evidence type="ECO:0000256" key="11">
    <source>
        <dbReference type="ARBA" id="ARBA00029774"/>
    </source>
</evidence>
<organism evidence="15 16">
    <name type="scientific">Candidatus Magnetoglobus multicellularis str. Araruama</name>
    <dbReference type="NCBI Taxonomy" id="890399"/>
    <lineage>
        <taxon>Bacteria</taxon>
        <taxon>Pseudomonadati</taxon>
        <taxon>Thermodesulfobacteriota</taxon>
        <taxon>Desulfobacteria</taxon>
        <taxon>Desulfobacterales</taxon>
        <taxon>Desulfobacteraceae</taxon>
        <taxon>Candidatus Magnetoglobus</taxon>
    </lineage>
</organism>
<dbReference type="InterPro" id="IPR050156">
    <property type="entry name" value="TC-AMP_synthase_SUA5"/>
</dbReference>
<dbReference type="SUPFAM" id="SSF55821">
    <property type="entry name" value="YrdC/RibB"/>
    <property type="match status" value="1"/>
</dbReference>
<dbReference type="GO" id="GO:0006450">
    <property type="term" value="P:regulation of translational fidelity"/>
    <property type="evidence" value="ECO:0007669"/>
    <property type="project" value="TreeGrafter"/>
</dbReference>
<evidence type="ECO:0000259" key="14">
    <source>
        <dbReference type="PROSITE" id="PS51163"/>
    </source>
</evidence>
<feature type="domain" description="YrdC-like" evidence="14">
    <location>
        <begin position="13"/>
        <end position="199"/>
    </location>
</feature>
<feature type="binding site" evidence="13">
    <location>
        <position position="141"/>
    </location>
    <ligand>
        <name>L-threonine</name>
        <dbReference type="ChEBI" id="CHEBI:57926"/>
    </ligand>
</feature>
<keyword evidence="7" id="KW-0819">tRNA processing</keyword>
<dbReference type="InterPro" id="IPR038385">
    <property type="entry name" value="Sua5/YwlC_C"/>
</dbReference>
<feature type="binding site" evidence="13">
    <location>
        <position position="35"/>
    </location>
    <ligand>
        <name>L-threonine</name>
        <dbReference type="ChEBI" id="CHEBI:57926"/>
    </ligand>
</feature>
<dbReference type="GO" id="GO:0000049">
    <property type="term" value="F:tRNA binding"/>
    <property type="evidence" value="ECO:0007669"/>
    <property type="project" value="TreeGrafter"/>
</dbReference>
<keyword evidence="10 13" id="KW-0067">ATP-binding</keyword>
<evidence type="ECO:0000256" key="8">
    <source>
        <dbReference type="ARBA" id="ARBA00022695"/>
    </source>
</evidence>
<comment type="catalytic activity">
    <reaction evidence="12">
        <text>L-threonine + hydrogencarbonate + ATP = L-threonylcarbamoyladenylate + diphosphate + H2O</text>
        <dbReference type="Rhea" id="RHEA:36407"/>
        <dbReference type="ChEBI" id="CHEBI:15377"/>
        <dbReference type="ChEBI" id="CHEBI:17544"/>
        <dbReference type="ChEBI" id="CHEBI:30616"/>
        <dbReference type="ChEBI" id="CHEBI:33019"/>
        <dbReference type="ChEBI" id="CHEBI:57926"/>
        <dbReference type="ChEBI" id="CHEBI:73682"/>
        <dbReference type="EC" id="2.7.7.87"/>
    </reaction>
</comment>
<dbReference type="InterPro" id="IPR006070">
    <property type="entry name" value="Sua5-like_dom"/>
</dbReference>
<dbReference type="GO" id="GO:0005737">
    <property type="term" value="C:cytoplasm"/>
    <property type="evidence" value="ECO:0007669"/>
    <property type="project" value="UniProtKB-SubCell"/>
</dbReference>
<reference evidence="16" key="1">
    <citation type="submission" date="2012-11" db="EMBL/GenBank/DDBJ databases">
        <authorList>
            <person name="Lucero-Rivera Y.E."/>
            <person name="Tovar-Ramirez D."/>
        </authorList>
    </citation>
    <scope>NUCLEOTIDE SEQUENCE [LARGE SCALE GENOMIC DNA]</scope>
    <source>
        <strain evidence="16">Araruama</strain>
    </source>
</reference>
<dbReference type="GO" id="GO:0005524">
    <property type="term" value="F:ATP binding"/>
    <property type="evidence" value="ECO:0007669"/>
    <property type="project" value="UniProtKB-KW"/>
</dbReference>
<dbReference type="NCBIfam" id="TIGR00057">
    <property type="entry name" value="L-threonylcarbamoyladenylate synthase"/>
    <property type="match status" value="1"/>
</dbReference>
<dbReference type="Gene3D" id="3.90.870.10">
    <property type="entry name" value="DHBP synthase"/>
    <property type="match status" value="1"/>
</dbReference>
<keyword evidence="9 13" id="KW-0547">Nucleotide-binding</keyword>
<feature type="binding site" evidence="13">
    <location>
        <position position="143"/>
    </location>
    <ligand>
        <name>ATP</name>
        <dbReference type="ChEBI" id="CHEBI:30616"/>
    </ligand>
</feature>
<keyword evidence="5" id="KW-0963">Cytoplasm</keyword>
<dbReference type="EC" id="2.7.7.87" evidence="3"/>
<protein>
    <recommendedName>
        <fullName evidence="4">Threonylcarbamoyl-AMP synthase</fullName>
        <ecNumber evidence="3">2.7.7.87</ecNumber>
    </recommendedName>
    <alternativeName>
        <fullName evidence="11">L-threonylcarbamoyladenylate synthase</fullName>
    </alternativeName>
</protein>
<dbReference type="Pfam" id="PF01300">
    <property type="entry name" value="Sua5_yciO_yrdC"/>
    <property type="match status" value="1"/>
</dbReference>
<evidence type="ECO:0000256" key="2">
    <source>
        <dbReference type="ARBA" id="ARBA00007663"/>
    </source>
</evidence>
<dbReference type="GO" id="GO:0003725">
    <property type="term" value="F:double-stranded RNA binding"/>
    <property type="evidence" value="ECO:0007669"/>
    <property type="project" value="InterPro"/>
</dbReference>
<dbReference type="PANTHER" id="PTHR17490">
    <property type="entry name" value="SUA5"/>
    <property type="match status" value="1"/>
</dbReference>
<dbReference type="PROSITE" id="PS51163">
    <property type="entry name" value="YRDC"/>
    <property type="match status" value="1"/>
</dbReference>
<name>A0A1V1P5W6_9BACT</name>
<dbReference type="EMBL" id="ATBP01000453">
    <property type="protein sequence ID" value="ETR70272.1"/>
    <property type="molecule type" value="Genomic_DNA"/>
</dbReference>
<feature type="non-terminal residue" evidence="15">
    <location>
        <position position="1"/>
    </location>
</feature>
<feature type="binding site" evidence="13">
    <location>
        <position position="181"/>
    </location>
    <ligand>
        <name>L-threonine</name>
        <dbReference type="ChEBI" id="CHEBI:57926"/>
    </ligand>
</feature>
<evidence type="ECO:0000256" key="3">
    <source>
        <dbReference type="ARBA" id="ARBA00012584"/>
    </source>
</evidence>
<evidence type="ECO:0000256" key="7">
    <source>
        <dbReference type="ARBA" id="ARBA00022694"/>
    </source>
</evidence>